<dbReference type="InterPro" id="IPR003115">
    <property type="entry name" value="ParB_N"/>
</dbReference>
<geneLocation type="plasmid" evidence="2">
    <name>pEc1675</name>
</geneLocation>
<reference evidence="2" key="1">
    <citation type="journal article" date="2018" name="Antimicrob. Agents Chemother.">
        <title>Characterization of the complete nucleotide sequences of IMP-4-encoding plasmids, belonging to diverse Inc families, recovered from Enterobacteriaceae of wildlife origin.</title>
        <authorList>
            <person name="Dolejska M."/>
            <person name="Papagiannitsis C.C."/>
            <person name="Pratova H."/>
            <person name="Medvecky M."/>
            <person name="Davidova Gerzova L."/>
            <person name="Valcek A."/>
        </authorList>
    </citation>
    <scope>NUCLEOTIDE SEQUENCE</scope>
    <source>
        <plasmid evidence="2">pEc1675</plasmid>
    </source>
</reference>
<dbReference type="EMBL" id="MG516909">
    <property type="protein sequence ID" value="AVE25983.1"/>
    <property type="molecule type" value="Genomic_DNA"/>
</dbReference>
<proteinExistence type="predicted"/>
<sequence length="142" mass="15925">MYRIKNMDVKITILQVEVANLRPNPWNTNSVGAQNFEKLKGSIEKLGFFKPILARELDGGIFEILGGEHRWRAAMEQGISTVPVISVGKINDLVAKQMFLVDNERYGEDDQVALQRLIEEIQSEIDYRLPETAAGASPSHVS</sequence>
<dbReference type="SMART" id="SM00470">
    <property type="entry name" value="ParB"/>
    <property type="match status" value="1"/>
</dbReference>
<dbReference type="PANTHER" id="PTHR33375:SF1">
    <property type="entry name" value="CHROMOSOME-PARTITIONING PROTEIN PARB-RELATED"/>
    <property type="match status" value="1"/>
</dbReference>
<dbReference type="InterPro" id="IPR036086">
    <property type="entry name" value="ParB/Sulfiredoxin_sf"/>
</dbReference>
<evidence type="ECO:0000259" key="1">
    <source>
        <dbReference type="SMART" id="SM00470"/>
    </source>
</evidence>
<dbReference type="Pfam" id="PF02195">
    <property type="entry name" value="ParB_N"/>
    <property type="match status" value="1"/>
</dbReference>
<feature type="domain" description="ParB-like N-terminal" evidence="1">
    <location>
        <begin position="14"/>
        <end position="104"/>
    </location>
</feature>
<dbReference type="GO" id="GO:0007059">
    <property type="term" value="P:chromosome segregation"/>
    <property type="evidence" value="ECO:0007669"/>
    <property type="project" value="TreeGrafter"/>
</dbReference>
<dbReference type="FunFam" id="3.90.1530.10:FF:000009">
    <property type="entry name" value="Chromosome partitioning protein ParB"/>
    <property type="match status" value="1"/>
</dbReference>
<dbReference type="InterPro" id="IPR050336">
    <property type="entry name" value="Chromosome_partition/occlusion"/>
</dbReference>
<keyword evidence="2" id="KW-0614">Plasmid</keyword>
<protein>
    <recommendedName>
        <fullName evidence="1">ParB-like N-terminal domain-containing protein</fullName>
    </recommendedName>
</protein>
<dbReference type="AlphaFoldDB" id="A0A2L1KUH7"/>
<dbReference type="SUPFAM" id="SSF110849">
    <property type="entry name" value="ParB/Sulfiredoxin"/>
    <property type="match status" value="1"/>
</dbReference>
<accession>A0A2L1KUH7</accession>
<dbReference type="PANTHER" id="PTHR33375">
    <property type="entry name" value="CHROMOSOME-PARTITIONING PROTEIN PARB-RELATED"/>
    <property type="match status" value="1"/>
</dbReference>
<dbReference type="CDD" id="cd16387">
    <property type="entry name" value="ParB_N_Srx"/>
    <property type="match status" value="1"/>
</dbReference>
<organism evidence="2">
    <name type="scientific">Escherichia coli</name>
    <dbReference type="NCBI Taxonomy" id="562"/>
    <lineage>
        <taxon>Bacteria</taxon>
        <taxon>Pseudomonadati</taxon>
        <taxon>Pseudomonadota</taxon>
        <taxon>Gammaproteobacteria</taxon>
        <taxon>Enterobacterales</taxon>
        <taxon>Enterobacteriaceae</taxon>
        <taxon>Escherichia</taxon>
    </lineage>
</organism>
<dbReference type="Gene3D" id="3.90.1530.10">
    <property type="entry name" value="Conserved hypothetical protein from pyrococcus furiosus pfu- 392566-001, ParB domain"/>
    <property type="match status" value="1"/>
</dbReference>
<name>A0A2L1KUH7_ECOLX</name>
<dbReference type="GO" id="GO:0005694">
    <property type="term" value="C:chromosome"/>
    <property type="evidence" value="ECO:0007669"/>
    <property type="project" value="TreeGrafter"/>
</dbReference>
<evidence type="ECO:0000313" key="2">
    <source>
        <dbReference type="EMBL" id="AVE25983.1"/>
    </source>
</evidence>
<dbReference type="GO" id="GO:0045881">
    <property type="term" value="P:positive regulation of sporulation resulting in formation of a cellular spore"/>
    <property type="evidence" value="ECO:0007669"/>
    <property type="project" value="TreeGrafter"/>
</dbReference>